<keyword evidence="6 7" id="KW-0472">Membrane</keyword>
<evidence type="ECO:0000256" key="5">
    <source>
        <dbReference type="ARBA" id="ARBA00022989"/>
    </source>
</evidence>
<gene>
    <name evidence="8" type="ORF">ACFHYQ_17840</name>
</gene>
<dbReference type="RefSeq" id="WP_394302280.1">
    <property type="nucleotide sequence ID" value="NZ_JBHMQT010000037.1"/>
</dbReference>
<comment type="caution">
    <text evidence="8">The sequence shown here is derived from an EMBL/GenBank/DDBJ whole genome shotgun (WGS) entry which is preliminary data.</text>
</comment>
<evidence type="ECO:0000256" key="3">
    <source>
        <dbReference type="ARBA" id="ARBA00022475"/>
    </source>
</evidence>
<evidence type="ECO:0000256" key="6">
    <source>
        <dbReference type="ARBA" id="ARBA00023136"/>
    </source>
</evidence>
<feature type="transmembrane region" description="Helical" evidence="7">
    <location>
        <begin position="308"/>
        <end position="333"/>
    </location>
</feature>
<feature type="transmembrane region" description="Helical" evidence="7">
    <location>
        <begin position="28"/>
        <end position="54"/>
    </location>
</feature>
<dbReference type="EMBL" id="JBHMQT010000037">
    <property type="protein sequence ID" value="MFC0864160.1"/>
    <property type="molecule type" value="Genomic_DNA"/>
</dbReference>
<name>A0ABV6U8D8_9ACTN</name>
<evidence type="ECO:0000313" key="8">
    <source>
        <dbReference type="EMBL" id="MFC0864160.1"/>
    </source>
</evidence>
<feature type="transmembrane region" description="Helical" evidence="7">
    <location>
        <begin position="96"/>
        <end position="119"/>
    </location>
</feature>
<accession>A0ABV6U8D8</accession>
<evidence type="ECO:0000256" key="1">
    <source>
        <dbReference type="ARBA" id="ARBA00004651"/>
    </source>
</evidence>
<proteinExistence type="inferred from homology"/>
<dbReference type="PANTHER" id="PTHR30250:SF10">
    <property type="entry name" value="LIPOPOLYSACCHARIDE BIOSYNTHESIS PROTEIN WZXC"/>
    <property type="match status" value="1"/>
</dbReference>
<feature type="transmembrane region" description="Helical" evidence="7">
    <location>
        <begin position="131"/>
        <end position="153"/>
    </location>
</feature>
<feature type="transmembrane region" description="Helical" evidence="7">
    <location>
        <begin position="194"/>
        <end position="212"/>
    </location>
</feature>
<comment type="subcellular location">
    <subcellularLocation>
        <location evidence="1">Cell membrane</location>
        <topology evidence="1">Multi-pass membrane protein</topology>
    </subcellularLocation>
</comment>
<feature type="transmembrane region" description="Helical" evidence="7">
    <location>
        <begin position="262"/>
        <end position="287"/>
    </location>
</feature>
<sequence length="498" mass="51757">MSRSPEQEQERERDAGLSSIGRKAGRGLGWSLLGTLVTKIGSLAMGLVLARLLAPADFGLYAIALAASQFVMHINDAGIIAATVQWRGKLEDMAPTAAVLAVSFSTAVYGIFWVIAPAFARLAGNEAATPVVRLLTVIILVDGLTAVRSGALLRRFEQDKLTKANMVGFVANAALAIPLAAGGAGAYSFAAGQVAASVVTGVLVFLAARLPVRIAVDREIAARLLRFGLPLAGSLGIESLLVNTDYVIVGDVLGPAALGYYLLAFNVSSWVPGLVGTAVRYVSVAGFSRLAENDPEALELGVRRTVPLLVAGVLPAAVLMCTLAHEIVVFLYGAKWAPAADALRFLAVLMVVRMLVSFAFDILTSIGATKWTVWVNLGWVVALVGALLAGTHLAGIRGTAIGHAVVAVLVALPLTAWALSRAGVRLWPVLPGLVRPLCGAALAALVITVIAAVSAPLTGDLPVVELSVAGGAGLLVYVLVVVPMSRIRQLTTRVVRLI</sequence>
<keyword evidence="5 7" id="KW-1133">Transmembrane helix</keyword>
<evidence type="ECO:0000256" key="2">
    <source>
        <dbReference type="ARBA" id="ARBA00007430"/>
    </source>
</evidence>
<comment type="similarity">
    <text evidence="2">Belongs to the polysaccharide synthase family.</text>
</comment>
<feature type="transmembrane region" description="Helical" evidence="7">
    <location>
        <begin position="224"/>
        <end position="242"/>
    </location>
</feature>
<keyword evidence="3" id="KW-1003">Cell membrane</keyword>
<evidence type="ECO:0000313" key="9">
    <source>
        <dbReference type="Proteomes" id="UP001589870"/>
    </source>
</evidence>
<evidence type="ECO:0000256" key="7">
    <source>
        <dbReference type="SAM" id="Phobius"/>
    </source>
</evidence>
<dbReference type="Proteomes" id="UP001589870">
    <property type="component" value="Unassembled WGS sequence"/>
</dbReference>
<dbReference type="CDD" id="cd13127">
    <property type="entry name" value="MATE_tuaB_like"/>
    <property type="match status" value="1"/>
</dbReference>
<feature type="transmembrane region" description="Helical" evidence="7">
    <location>
        <begin position="345"/>
        <end position="366"/>
    </location>
</feature>
<feature type="transmembrane region" description="Helical" evidence="7">
    <location>
        <begin position="432"/>
        <end position="454"/>
    </location>
</feature>
<dbReference type="PANTHER" id="PTHR30250">
    <property type="entry name" value="PST FAMILY PREDICTED COLANIC ACID TRANSPORTER"/>
    <property type="match status" value="1"/>
</dbReference>
<protein>
    <submittedName>
        <fullName evidence="8">Lipopolysaccharide biosynthesis protein</fullName>
    </submittedName>
</protein>
<keyword evidence="4 7" id="KW-0812">Transmembrane</keyword>
<organism evidence="8 9">
    <name type="scientific">Sphaerimonospora cavernae</name>
    <dbReference type="NCBI Taxonomy" id="1740611"/>
    <lineage>
        <taxon>Bacteria</taxon>
        <taxon>Bacillati</taxon>
        <taxon>Actinomycetota</taxon>
        <taxon>Actinomycetes</taxon>
        <taxon>Streptosporangiales</taxon>
        <taxon>Streptosporangiaceae</taxon>
        <taxon>Sphaerimonospora</taxon>
    </lineage>
</organism>
<evidence type="ECO:0000256" key="4">
    <source>
        <dbReference type="ARBA" id="ARBA00022692"/>
    </source>
</evidence>
<feature type="transmembrane region" description="Helical" evidence="7">
    <location>
        <begin position="400"/>
        <end position="420"/>
    </location>
</feature>
<feature type="transmembrane region" description="Helical" evidence="7">
    <location>
        <begin position="165"/>
        <end position="188"/>
    </location>
</feature>
<feature type="transmembrane region" description="Helical" evidence="7">
    <location>
        <begin position="373"/>
        <end position="394"/>
    </location>
</feature>
<feature type="transmembrane region" description="Helical" evidence="7">
    <location>
        <begin position="466"/>
        <end position="484"/>
    </location>
</feature>
<dbReference type="Pfam" id="PF13440">
    <property type="entry name" value="Polysacc_synt_3"/>
    <property type="match status" value="1"/>
</dbReference>
<dbReference type="InterPro" id="IPR050833">
    <property type="entry name" value="Poly_Biosynth_Transport"/>
</dbReference>
<feature type="transmembrane region" description="Helical" evidence="7">
    <location>
        <begin position="60"/>
        <end position="84"/>
    </location>
</feature>
<keyword evidence="9" id="KW-1185">Reference proteome</keyword>
<reference evidence="8 9" key="1">
    <citation type="submission" date="2024-09" db="EMBL/GenBank/DDBJ databases">
        <authorList>
            <person name="Sun Q."/>
            <person name="Mori K."/>
        </authorList>
    </citation>
    <scope>NUCLEOTIDE SEQUENCE [LARGE SCALE GENOMIC DNA]</scope>
    <source>
        <strain evidence="8 9">TBRC 1851</strain>
    </source>
</reference>